<keyword evidence="1" id="KW-0040">ANK repeat</keyword>
<name>A0A7K7MXS1_HALAL</name>
<dbReference type="Pfam" id="PF00023">
    <property type="entry name" value="Ank"/>
    <property type="match status" value="1"/>
</dbReference>
<proteinExistence type="predicted"/>
<dbReference type="InterPro" id="IPR050657">
    <property type="entry name" value="Ankyrin_repeat_domain"/>
</dbReference>
<dbReference type="EMBL" id="VZSQ01000018">
    <property type="protein sequence ID" value="NWZ47818.1"/>
    <property type="molecule type" value="Genomic_DNA"/>
</dbReference>
<gene>
    <name evidence="2" type="primary">Ankrd7_1</name>
    <name evidence="2" type="ORF">HALALB_R07015</name>
</gene>
<dbReference type="SUPFAM" id="SSF48403">
    <property type="entry name" value="Ankyrin repeat"/>
    <property type="match status" value="1"/>
</dbReference>
<feature type="repeat" description="ANK" evidence="1">
    <location>
        <begin position="99"/>
        <end position="131"/>
    </location>
</feature>
<feature type="repeat" description="ANK" evidence="1">
    <location>
        <begin position="1"/>
        <end position="31"/>
    </location>
</feature>
<dbReference type="PRINTS" id="PR01415">
    <property type="entry name" value="ANKYRIN"/>
</dbReference>
<evidence type="ECO:0000313" key="2">
    <source>
        <dbReference type="EMBL" id="NWZ47818.1"/>
    </source>
</evidence>
<feature type="repeat" description="ANK" evidence="1">
    <location>
        <begin position="66"/>
        <end position="98"/>
    </location>
</feature>
<evidence type="ECO:0000313" key="3">
    <source>
        <dbReference type="Proteomes" id="UP000585422"/>
    </source>
</evidence>
<feature type="non-terminal residue" evidence="2">
    <location>
        <position position="134"/>
    </location>
</feature>
<sequence>RTPLHLACANGHVDVVTYLVENKCKLHLSDNDNRSPLVRVCGIRYQEKCVAVLLQHGADPNLADADGNTALHLAVISPNISVAGLLLEHNANIDAQSKEGCTPLILAVSEHHEEIVEFLLKKGADVHARDQCGR</sequence>
<evidence type="ECO:0000256" key="1">
    <source>
        <dbReference type="PROSITE-ProRule" id="PRU00023"/>
    </source>
</evidence>
<dbReference type="PROSITE" id="PS50088">
    <property type="entry name" value="ANK_REPEAT"/>
    <property type="match status" value="3"/>
</dbReference>
<comment type="caution">
    <text evidence="2">The sequence shown here is derived from an EMBL/GenBank/DDBJ whole genome shotgun (WGS) entry which is preliminary data.</text>
</comment>
<reference evidence="2 3" key="1">
    <citation type="submission" date="2019-09" db="EMBL/GenBank/DDBJ databases">
        <title>Bird 10,000 Genomes (B10K) Project - Family phase.</title>
        <authorList>
            <person name="Zhang G."/>
        </authorList>
    </citation>
    <scope>NUCLEOTIDE SEQUENCE [LARGE SCALE GENOMIC DNA]</scope>
    <source>
        <strain evidence="2">OUT-0040</strain>
        <tissue evidence="2">Blood</tissue>
    </source>
</reference>
<dbReference type="SMART" id="SM00248">
    <property type="entry name" value="ANK"/>
    <property type="match status" value="4"/>
</dbReference>
<dbReference type="InterPro" id="IPR036770">
    <property type="entry name" value="Ankyrin_rpt-contain_sf"/>
</dbReference>
<dbReference type="Gene3D" id="1.25.40.20">
    <property type="entry name" value="Ankyrin repeat-containing domain"/>
    <property type="match status" value="2"/>
</dbReference>
<dbReference type="PROSITE" id="PS50297">
    <property type="entry name" value="ANK_REP_REGION"/>
    <property type="match status" value="3"/>
</dbReference>
<accession>A0A7K7MXS1</accession>
<dbReference type="PANTHER" id="PTHR24147">
    <property type="entry name" value="ANKYRIN REPEAT DOMAIN 36-RELATED"/>
    <property type="match status" value="1"/>
</dbReference>
<dbReference type="AlphaFoldDB" id="A0A7K7MXS1"/>
<keyword evidence="3" id="KW-1185">Reference proteome</keyword>
<organism evidence="2 3">
    <name type="scientific">Haliaeetus albicilla</name>
    <name type="common">White-tailed sea-eagle</name>
    <name type="synonym">Falco albicilla</name>
    <dbReference type="NCBI Taxonomy" id="8969"/>
    <lineage>
        <taxon>Eukaryota</taxon>
        <taxon>Metazoa</taxon>
        <taxon>Chordata</taxon>
        <taxon>Craniata</taxon>
        <taxon>Vertebrata</taxon>
        <taxon>Euteleostomi</taxon>
        <taxon>Archelosauria</taxon>
        <taxon>Archosauria</taxon>
        <taxon>Dinosauria</taxon>
        <taxon>Saurischia</taxon>
        <taxon>Theropoda</taxon>
        <taxon>Coelurosauria</taxon>
        <taxon>Aves</taxon>
        <taxon>Neognathae</taxon>
        <taxon>Neoaves</taxon>
        <taxon>Telluraves</taxon>
        <taxon>Accipitrimorphae</taxon>
        <taxon>Accipitriformes</taxon>
        <taxon>Accipitridae</taxon>
        <taxon>Accipitrinae</taxon>
        <taxon>Haliaeetus</taxon>
    </lineage>
</organism>
<protein>
    <submittedName>
        <fullName evidence="2">ANKR7 protein</fullName>
    </submittedName>
</protein>
<dbReference type="Proteomes" id="UP000585422">
    <property type="component" value="Unassembled WGS sequence"/>
</dbReference>
<dbReference type="OrthoDB" id="9995210at2759"/>
<dbReference type="InterPro" id="IPR002110">
    <property type="entry name" value="Ankyrin_rpt"/>
</dbReference>
<dbReference type="Pfam" id="PF12796">
    <property type="entry name" value="Ank_2"/>
    <property type="match status" value="1"/>
</dbReference>
<dbReference type="PANTHER" id="PTHR24147:SF53">
    <property type="entry name" value="ANKYRIN REPEAT DOMAIN 26"/>
    <property type="match status" value="1"/>
</dbReference>
<feature type="non-terminal residue" evidence="2">
    <location>
        <position position="1"/>
    </location>
</feature>